<feature type="domain" description="NlpC/P60" evidence="6">
    <location>
        <begin position="243"/>
        <end position="357"/>
    </location>
</feature>
<dbReference type="EMBL" id="JBHFAB010000005">
    <property type="protein sequence ID" value="MFC1416777.1"/>
    <property type="molecule type" value="Genomic_DNA"/>
</dbReference>
<dbReference type="Pfam" id="PF00877">
    <property type="entry name" value="NLPC_P60"/>
    <property type="match status" value="1"/>
</dbReference>
<comment type="caution">
    <text evidence="7">The sequence shown here is derived from an EMBL/GenBank/DDBJ whole genome shotgun (WGS) entry which is preliminary data.</text>
</comment>
<dbReference type="Proteomes" id="UP001592531">
    <property type="component" value="Unassembled WGS sequence"/>
</dbReference>
<evidence type="ECO:0000256" key="2">
    <source>
        <dbReference type="ARBA" id="ARBA00022670"/>
    </source>
</evidence>
<dbReference type="PANTHER" id="PTHR47359:SF3">
    <property type="entry name" value="NLP_P60 DOMAIN-CONTAINING PROTEIN-RELATED"/>
    <property type="match status" value="1"/>
</dbReference>
<sequence>MASHRRARPLGRHSAVTTLSRSAATVLAATAAVLAGGGSALADPAAPATADQVRQQVQSLYARAEVAGQQYDGAKEQEQALLRSSGLLQQRVAVEQQHINTMEAGMGELASAQYRQGGGMDPLVRLLFSAHPDQYLAQASSADQVDASTAQTLHQVEAEQRQLAQDRTEAVGELARLESLRRSIAGSKAQVQQQLGHARALLAGLDGAQRSALAQAEQQVEDVSAQAAAAAESVLPVGEGPASASAAVALAAARSALGRPYVYGATGPGSFDCSGLMYWSWQHAGVRLPRTSQEQMYAGRLVPLSQARPGDLVIYYSDHHHVGMYAGNGMVIHAPYPGARVRYEPVDSMPVAGVVRV</sequence>
<evidence type="ECO:0000256" key="3">
    <source>
        <dbReference type="ARBA" id="ARBA00022801"/>
    </source>
</evidence>
<keyword evidence="3" id="KW-0378">Hydrolase</keyword>
<accession>A0ABV6VST4</accession>
<comment type="similarity">
    <text evidence="1">Belongs to the peptidase C40 family.</text>
</comment>
<keyword evidence="8" id="KW-1185">Reference proteome</keyword>
<evidence type="ECO:0000256" key="1">
    <source>
        <dbReference type="ARBA" id="ARBA00007074"/>
    </source>
</evidence>
<evidence type="ECO:0000313" key="7">
    <source>
        <dbReference type="EMBL" id="MFC1416777.1"/>
    </source>
</evidence>
<dbReference type="InterPro" id="IPR038765">
    <property type="entry name" value="Papain-like_cys_pep_sf"/>
</dbReference>
<keyword evidence="5" id="KW-0732">Signal</keyword>
<evidence type="ECO:0000256" key="4">
    <source>
        <dbReference type="ARBA" id="ARBA00022807"/>
    </source>
</evidence>
<keyword evidence="2" id="KW-0645">Protease</keyword>
<name>A0ABV6VST4_9ACTN</name>
<proteinExistence type="inferred from homology"/>
<dbReference type="Gene3D" id="3.90.1720.10">
    <property type="entry name" value="endopeptidase domain like (from Nostoc punctiforme)"/>
    <property type="match status" value="1"/>
</dbReference>
<organism evidence="7 8">
    <name type="scientific">Streptacidiphilus cavernicola</name>
    <dbReference type="NCBI Taxonomy" id="3342716"/>
    <lineage>
        <taxon>Bacteria</taxon>
        <taxon>Bacillati</taxon>
        <taxon>Actinomycetota</taxon>
        <taxon>Actinomycetes</taxon>
        <taxon>Kitasatosporales</taxon>
        <taxon>Streptomycetaceae</taxon>
        <taxon>Streptacidiphilus</taxon>
    </lineage>
</organism>
<dbReference type="PANTHER" id="PTHR47359">
    <property type="entry name" value="PEPTIDOGLYCAN DL-ENDOPEPTIDASE CWLO"/>
    <property type="match status" value="1"/>
</dbReference>
<dbReference type="InterPro" id="IPR051794">
    <property type="entry name" value="PG_Endopeptidase_C40"/>
</dbReference>
<gene>
    <name evidence="7" type="ORF">ACEZDE_08990</name>
</gene>
<keyword evidence="4" id="KW-0788">Thiol protease</keyword>
<evidence type="ECO:0000313" key="8">
    <source>
        <dbReference type="Proteomes" id="UP001592531"/>
    </source>
</evidence>
<evidence type="ECO:0000259" key="6">
    <source>
        <dbReference type="PROSITE" id="PS51935"/>
    </source>
</evidence>
<reference evidence="7 8" key="1">
    <citation type="submission" date="2024-09" db="EMBL/GenBank/DDBJ databases">
        <authorList>
            <person name="Lee S.D."/>
        </authorList>
    </citation>
    <scope>NUCLEOTIDE SEQUENCE [LARGE SCALE GENOMIC DNA]</scope>
    <source>
        <strain evidence="7 8">N8-3</strain>
    </source>
</reference>
<protein>
    <submittedName>
        <fullName evidence="7">NlpC/P60 family protein</fullName>
    </submittedName>
</protein>
<dbReference type="PROSITE" id="PS51935">
    <property type="entry name" value="NLPC_P60"/>
    <property type="match status" value="1"/>
</dbReference>
<dbReference type="InterPro" id="IPR000064">
    <property type="entry name" value="NLP_P60_dom"/>
</dbReference>
<feature type="chain" id="PRO_5045179872" evidence="5">
    <location>
        <begin position="43"/>
        <end position="357"/>
    </location>
</feature>
<feature type="signal peptide" evidence="5">
    <location>
        <begin position="1"/>
        <end position="42"/>
    </location>
</feature>
<evidence type="ECO:0000256" key="5">
    <source>
        <dbReference type="SAM" id="SignalP"/>
    </source>
</evidence>
<dbReference type="RefSeq" id="WP_380534301.1">
    <property type="nucleotide sequence ID" value="NZ_JBHFAB010000005.1"/>
</dbReference>
<dbReference type="SUPFAM" id="SSF54001">
    <property type="entry name" value="Cysteine proteinases"/>
    <property type="match status" value="1"/>
</dbReference>